<accession>A0A8S5L7K1</accession>
<sequence length="304" mass="33689">MNNIIDLNNLPVPKVVQELSYETLLTQRKEKFLSLQENDDMRQHWQARLQLESEPVVKLLEENAYLELLLRTHINESAKAVMLAYATGSDLDQLGALFGIKRLIIQAGDLNAHPPIPTQYEDDERFRTRIQMSLEGLTTAGSRASYEFHALSTSAKVKDVDVTSPTAGTVKVAILSTEGQGTADSDLINAVKEQLNAEHIRPLTDTVLVESAVILPYEIRATLTLYPSVLESVVMANVNQAITHYTNKQHLLGIDITLSGIYSALHQEGVQNVKLTQPLADLIVQPHQAAYCTQIQINVGGRDE</sequence>
<dbReference type="InterPro" id="IPR014507">
    <property type="entry name" value="Baseplate_assembly_J_pred"/>
</dbReference>
<dbReference type="InterPro" id="IPR058531">
    <property type="entry name" value="Baseplate_J_M"/>
</dbReference>
<feature type="domain" description="Baseplate J-like central" evidence="1">
    <location>
        <begin position="139"/>
        <end position="210"/>
    </location>
</feature>
<dbReference type="Pfam" id="PF26079">
    <property type="entry name" value="Baseplate_J_C"/>
    <property type="match status" value="1"/>
</dbReference>
<organism evidence="3">
    <name type="scientific">Siphoviridae sp. ctDEW4</name>
    <dbReference type="NCBI Taxonomy" id="2823569"/>
    <lineage>
        <taxon>Viruses</taxon>
        <taxon>Duplodnaviria</taxon>
        <taxon>Heunggongvirae</taxon>
        <taxon>Uroviricota</taxon>
        <taxon>Caudoviricetes</taxon>
    </lineage>
</organism>
<evidence type="ECO:0000259" key="2">
    <source>
        <dbReference type="Pfam" id="PF26079"/>
    </source>
</evidence>
<reference evidence="3" key="1">
    <citation type="journal article" date="2021" name="Proc. Natl. Acad. Sci. U.S.A.">
        <title>A Catalog of Tens of Thousands of Viruses from Human Metagenomes Reveals Hidden Associations with Chronic Diseases.</title>
        <authorList>
            <person name="Tisza M.J."/>
            <person name="Buck C.B."/>
        </authorList>
    </citation>
    <scope>NUCLEOTIDE SEQUENCE</scope>
    <source>
        <strain evidence="3">CtDEW4</strain>
    </source>
</reference>
<dbReference type="PIRSF" id="PIRSF020481">
    <property type="entry name" value="BAP"/>
    <property type="match status" value="1"/>
</dbReference>
<proteinExistence type="predicted"/>
<dbReference type="EMBL" id="BK014650">
    <property type="protein sequence ID" value="DAD65892.1"/>
    <property type="molecule type" value="Genomic_DNA"/>
</dbReference>
<protein>
    <submittedName>
        <fullName evidence="3">Baseplate assembly protein</fullName>
    </submittedName>
</protein>
<dbReference type="PANTHER" id="PTHR35862:SF1">
    <property type="entry name" value="FELS-2 PROPHAGE PROTEIN"/>
    <property type="match status" value="1"/>
</dbReference>
<evidence type="ECO:0000313" key="3">
    <source>
        <dbReference type="EMBL" id="DAD65892.1"/>
    </source>
</evidence>
<evidence type="ECO:0000259" key="1">
    <source>
        <dbReference type="Pfam" id="PF26078"/>
    </source>
</evidence>
<dbReference type="InterPro" id="IPR058530">
    <property type="entry name" value="Baseplate_J-like_C"/>
</dbReference>
<feature type="domain" description="Baseplate J-like C-terminal" evidence="2">
    <location>
        <begin position="217"/>
        <end position="298"/>
    </location>
</feature>
<name>A0A8S5L7K1_9CAUD</name>
<dbReference type="PANTHER" id="PTHR35862">
    <property type="entry name" value="FELS-2 PROPHAGE PROTEIN"/>
    <property type="match status" value="1"/>
</dbReference>
<dbReference type="InterPro" id="IPR052726">
    <property type="entry name" value="Phage_Baseplate_Hub"/>
</dbReference>
<dbReference type="Pfam" id="PF26078">
    <property type="entry name" value="Baseplate_J_M"/>
    <property type="match status" value="1"/>
</dbReference>